<protein>
    <submittedName>
        <fullName evidence="2">Uncharacterized protein</fullName>
    </submittedName>
</protein>
<feature type="compositionally biased region" description="Basic and acidic residues" evidence="1">
    <location>
        <begin position="24"/>
        <end position="40"/>
    </location>
</feature>
<keyword evidence="3" id="KW-1185">Reference proteome</keyword>
<feature type="region of interest" description="Disordered" evidence="1">
    <location>
        <begin position="1"/>
        <end position="47"/>
    </location>
</feature>
<name>A0A1V9XF74_9ACAR</name>
<accession>A0A1V9XF74</accession>
<evidence type="ECO:0000256" key="1">
    <source>
        <dbReference type="SAM" id="MobiDB-lite"/>
    </source>
</evidence>
<sequence length="165" mass="17812">MWTNSRSRRNKGRHRKAAGHRSKGGGDADGRDPMSGHPEETPDEILAEQTANIAASVSEGKFDRDVVDSNSRKMMPGRMRDDPAGPGSPVRVVVDSYDDMTDSLRLTASQYESGGNTGTTLVVYFTLLDVAIFARVGSAVVSYFIVLECFALKASVALDSPETVK</sequence>
<feature type="region of interest" description="Disordered" evidence="1">
    <location>
        <begin position="65"/>
        <end position="88"/>
    </location>
</feature>
<evidence type="ECO:0000313" key="2">
    <source>
        <dbReference type="EMBL" id="OQR72139.1"/>
    </source>
</evidence>
<comment type="caution">
    <text evidence="2">The sequence shown here is derived from an EMBL/GenBank/DDBJ whole genome shotgun (WGS) entry which is preliminary data.</text>
</comment>
<dbReference type="AlphaFoldDB" id="A0A1V9XF74"/>
<gene>
    <name evidence="2" type="ORF">BIW11_10569</name>
</gene>
<dbReference type="InParanoid" id="A0A1V9XF74"/>
<dbReference type="Proteomes" id="UP000192247">
    <property type="component" value="Unassembled WGS sequence"/>
</dbReference>
<evidence type="ECO:0000313" key="3">
    <source>
        <dbReference type="Proteomes" id="UP000192247"/>
    </source>
</evidence>
<dbReference type="EMBL" id="MNPL01012426">
    <property type="protein sequence ID" value="OQR72139.1"/>
    <property type="molecule type" value="Genomic_DNA"/>
</dbReference>
<feature type="compositionally biased region" description="Basic residues" evidence="1">
    <location>
        <begin position="1"/>
        <end position="23"/>
    </location>
</feature>
<organism evidence="2 3">
    <name type="scientific">Tropilaelaps mercedesae</name>
    <dbReference type="NCBI Taxonomy" id="418985"/>
    <lineage>
        <taxon>Eukaryota</taxon>
        <taxon>Metazoa</taxon>
        <taxon>Ecdysozoa</taxon>
        <taxon>Arthropoda</taxon>
        <taxon>Chelicerata</taxon>
        <taxon>Arachnida</taxon>
        <taxon>Acari</taxon>
        <taxon>Parasitiformes</taxon>
        <taxon>Mesostigmata</taxon>
        <taxon>Gamasina</taxon>
        <taxon>Dermanyssoidea</taxon>
        <taxon>Laelapidae</taxon>
        <taxon>Tropilaelaps</taxon>
    </lineage>
</organism>
<reference evidence="2 3" key="1">
    <citation type="journal article" date="2017" name="Gigascience">
        <title>Draft genome of the honey bee ectoparasitic mite, Tropilaelaps mercedesae, is shaped by the parasitic life history.</title>
        <authorList>
            <person name="Dong X."/>
            <person name="Armstrong S.D."/>
            <person name="Xia D."/>
            <person name="Makepeace B.L."/>
            <person name="Darby A.C."/>
            <person name="Kadowaki T."/>
        </authorList>
    </citation>
    <scope>NUCLEOTIDE SEQUENCE [LARGE SCALE GENOMIC DNA]</scope>
    <source>
        <strain evidence="2">Wuxi-XJTLU</strain>
    </source>
</reference>
<proteinExistence type="predicted"/>